<evidence type="ECO:0000313" key="2">
    <source>
        <dbReference type="Proteomes" id="UP000024376"/>
    </source>
</evidence>
<dbReference type="Proteomes" id="UP000024376">
    <property type="component" value="Unassembled WGS sequence"/>
</dbReference>
<accession>A0A024S8H3</accession>
<evidence type="ECO:0000313" key="1">
    <source>
        <dbReference type="EMBL" id="ETS00482.1"/>
    </source>
</evidence>
<dbReference type="AlphaFoldDB" id="A0A024S8H3"/>
<protein>
    <submittedName>
        <fullName evidence="1">Uncharacterized protein</fullName>
    </submittedName>
</protein>
<proteinExistence type="predicted"/>
<reference evidence="2" key="1">
    <citation type="journal article" date="2013" name="Ind. Biotechnol.">
        <title>Comparative genomics analysis of Trichoderma reesei strains.</title>
        <authorList>
            <person name="Koike H."/>
            <person name="Aerts A."/>
            <person name="LaButti K."/>
            <person name="Grigoriev I.V."/>
            <person name="Baker S.E."/>
        </authorList>
    </citation>
    <scope>NUCLEOTIDE SEQUENCE [LARGE SCALE GENOMIC DNA]</scope>
    <source>
        <strain evidence="2">ATCC 56765 / BCRC 32924 / NRRL 11460 / Rut C-30</strain>
    </source>
</reference>
<organism evidence="1 2">
    <name type="scientific">Hypocrea jecorina (strain ATCC 56765 / BCRC 32924 / NRRL 11460 / Rut C-30)</name>
    <name type="common">Trichoderma reesei</name>
    <dbReference type="NCBI Taxonomy" id="1344414"/>
    <lineage>
        <taxon>Eukaryota</taxon>
        <taxon>Fungi</taxon>
        <taxon>Dikarya</taxon>
        <taxon>Ascomycota</taxon>
        <taxon>Pezizomycotina</taxon>
        <taxon>Sordariomycetes</taxon>
        <taxon>Hypocreomycetidae</taxon>
        <taxon>Hypocreales</taxon>
        <taxon>Hypocreaceae</taxon>
        <taxon>Trichoderma</taxon>
    </lineage>
</organism>
<name>A0A024S8H3_HYPJR</name>
<dbReference type="KEGG" id="trr:M419DRAFT_83532"/>
<sequence>MKAMMMMKKKKKKKENRCISHSSFLGRLSNNPQACVLLPTWKVNSAVDKQWVFPSFPFEELPDPCQEITGGQSEALSYLETVAGDGDASVAGALTARHDSDSTVCLYMCGIACNP</sequence>
<dbReference type="HOGENOM" id="CLU_2250516_0_0_1"/>
<dbReference type="EMBL" id="KI911152">
    <property type="protein sequence ID" value="ETS00482.1"/>
    <property type="molecule type" value="Genomic_DNA"/>
</dbReference>
<gene>
    <name evidence="1" type="ORF">M419DRAFT_83532</name>
</gene>